<keyword evidence="1" id="KW-1133">Transmembrane helix</keyword>
<keyword evidence="2" id="KW-0732">Signal</keyword>
<evidence type="ECO:0000313" key="3">
    <source>
        <dbReference type="EMBL" id="PMD46019.1"/>
    </source>
</evidence>
<keyword evidence="4" id="KW-1185">Reference proteome</keyword>
<keyword evidence="1" id="KW-0812">Transmembrane</keyword>
<dbReference type="EMBL" id="KZ613939">
    <property type="protein sequence ID" value="PMD46019.1"/>
    <property type="molecule type" value="Genomic_DNA"/>
</dbReference>
<evidence type="ECO:0000313" key="4">
    <source>
        <dbReference type="Proteomes" id="UP000235786"/>
    </source>
</evidence>
<accession>A0A2J6S5H1</accession>
<feature type="transmembrane region" description="Helical" evidence="1">
    <location>
        <begin position="72"/>
        <end position="93"/>
    </location>
</feature>
<name>A0A2J6S5H1_HYAVF</name>
<evidence type="ECO:0000256" key="1">
    <source>
        <dbReference type="SAM" id="Phobius"/>
    </source>
</evidence>
<sequence length="231" mass="24973">MRLFSQSPGSILMFIVLIALSGHYLTHVNALPPSSLLQTGTGLVTKSTVQTFPKSAYVARSVFKRAFGPDDIIYIAVAVCMVLLLAFIGVCICRGHTCVPDLNVPRAFGKREPDSLPFTFTKMNTKHLPKAWSKPPSNYLKPSSNNITKAMMLPSYSSLVKLAAITIILFMAIHLPLTSALPTTSTKIDDAPYSRHIHLERALFKRDGLSSGGIAGVVAGGALLADWGMDE</sequence>
<feature type="transmembrane region" description="Helical" evidence="1">
    <location>
        <begin position="159"/>
        <end position="177"/>
    </location>
</feature>
<evidence type="ECO:0000256" key="2">
    <source>
        <dbReference type="SAM" id="SignalP"/>
    </source>
</evidence>
<proteinExistence type="predicted"/>
<keyword evidence="1" id="KW-0472">Membrane</keyword>
<reference evidence="3 4" key="1">
    <citation type="submission" date="2016-04" db="EMBL/GenBank/DDBJ databases">
        <title>A degradative enzymes factory behind the ericoid mycorrhizal symbiosis.</title>
        <authorList>
            <consortium name="DOE Joint Genome Institute"/>
            <person name="Martino E."/>
            <person name="Morin E."/>
            <person name="Grelet G."/>
            <person name="Kuo A."/>
            <person name="Kohler A."/>
            <person name="Daghino S."/>
            <person name="Barry K."/>
            <person name="Choi C."/>
            <person name="Cichocki N."/>
            <person name="Clum A."/>
            <person name="Copeland A."/>
            <person name="Hainaut M."/>
            <person name="Haridas S."/>
            <person name="Labutti K."/>
            <person name="Lindquist E."/>
            <person name="Lipzen A."/>
            <person name="Khouja H.-R."/>
            <person name="Murat C."/>
            <person name="Ohm R."/>
            <person name="Olson A."/>
            <person name="Spatafora J."/>
            <person name="Veneault-Fourrey C."/>
            <person name="Henrissat B."/>
            <person name="Grigoriev I."/>
            <person name="Martin F."/>
            <person name="Perotto S."/>
        </authorList>
    </citation>
    <scope>NUCLEOTIDE SEQUENCE [LARGE SCALE GENOMIC DNA]</scope>
    <source>
        <strain evidence="3 4">F</strain>
    </source>
</reference>
<protein>
    <submittedName>
        <fullName evidence="3">Uncharacterized protein</fullName>
    </submittedName>
</protein>
<feature type="signal peptide" evidence="2">
    <location>
        <begin position="1"/>
        <end position="30"/>
    </location>
</feature>
<dbReference type="AlphaFoldDB" id="A0A2J6S5H1"/>
<dbReference type="Proteomes" id="UP000235786">
    <property type="component" value="Unassembled WGS sequence"/>
</dbReference>
<gene>
    <name evidence="3" type="ORF">L207DRAFT_576899</name>
</gene>
<organism evidence="3 4">
    <name type="scientific">Hyaloscypha variabilis (strain UAMH 11265 / GT02V1 / F)</name>
    <name type="common">Meliniomyces variabilis</name>
    <dbReference type="NCBI Taxonomy" id="1149755"/>
    <lineage>
        <taxon>Eukaryota</taxon>
        <taxon>Fungi</taxon>
        <taxon>Dikarya</taxon>
        <taxon>Ascomycota</taxon>
        <taxon>Pezizomycotina</taxon>
        <taxon>Leotiomycetes</taxon>
        <taxon>Helotiales</taxon>
        <taxon>Hyaloscyphaceae</taxon>
        <taxon>Hyaloscypha</taxon>
        <taxon>Hyaloscypha variabilis</taxon>
    </lineage>
</organism>
<feature type="chain" id="PRO_5014473715" evidence="2">
    <location>
        <begin position="31"/>
        <end position="231"/>
    </location>
</feature>